<evidence type="ECO:0000256" key="9">
    <source>
        <dbReference type="SAM" id="Phobius"/>
    </source>
</evidence>
<feature type="transmembrane region" description="Helical" evidence="9">
    <location>
        <begin position="57"/>
        <end position="84"/>
    </location>
</feature>
<feature type="region of interest" description="Disordered" evidence="8">
    <location>
        <begin position="216"/>
        <end position="312"/>
    </location>
</feature>
<organism evidence="11 12">
    <name type="scientific">Anguilla anguilla</name>
    <name type="common">European freshwater eel</name>
    <name type="synonym">Muraena anguilla</name>
    <dbReference type="NCBI Taxonomy" id="7936"/>
    <lineage>
        <taxon>Eukaryota</taxon>
        <taxon>Metazoa</taxon>
        <taxon>Chordata</taxon>
        <taxon>Craniata</taxon>
        <taxon>Vertebrata</taxon>
        <taxon>Euteleostomi</taxon>
        <taxon>Actinopterygii</taxon>
        <taxon>Neopterygii</taxon>
        <taxon>Teleostei</taxon>
        <taxon>Anguilliformes</taxon>
        <taxon>Anguillidae</taxon>
        <taxon>Anguilla</taxon>
    </lineage>
</organism>
<dbReference type="SUPFAM" id="SSF81321">
    <property type="entry name" value="Family A G protein-coupled receptor-like"/>
    <property type="match status" value="1"/>
</dbReference>
<evidence type="ECO:0000313" key="11">
    <source>
        <dbReference type="EMBL" id="KAG5839821.1"/>
    </source>
</evidence>
<sequence>MCTPPKQTVCTVSRAKRIIAGVWALTCVYCLLWFFLVDIQVTADRRVQCGYRVSRDLYLPVYLIDFAIFYVLPLLLAIALYALIARALPQLAAPPLPLGQRHHAAPQLPGAVRRRRQGQPPRPPRSALSSRKQVTKMLAVVVVLFALLWMPYRTLVLVNSFVATPYLDAWFLLFCRTCIYANSAINPVVYNAMSQRFRSAFRSLYRCQAQAAHRRTPSALTVGHSVNHGPAANGREQPGGRVAAETDKRGKEQGDAGISDCWKKDTPTAGKDTPTDVEKDTPTAGEDTPTDAEKATPSTEEKKEEEMNHSSV</sequence>
<dbReference type="PROSITE" id="PS50262">
    <property type="entry name" value="G_PROTEIN_RECEP_F1_2"/>
    <property type="match status" value="1"/>
</dbReference>
<name>A0A9D3LZF4_ANGAN</name>
<dbReference type="PRINTS" id="PR01846">
    <property type="entry name" value="TRHRFAMILY"/>
</dbReference>
<keyword evidence="4 9" id="KW-0812">Transmembrane</keyword>
<evidence type="ECO:0000256" key="7">
    <source>
        <dbReference type="ARBA" id="ARBA00032251"/>
    </source>
</evidence>
<dbReference type="GO" id="GO:0016020">
    <property type="term" value="C:membrane"/>
    <property type="evidence" value="ECO:0007669"/>
    <property type="project" value="UniProtKB-SubCell"/>
</dbReference>
<comment type="function">
    <text evidence="1">Receptor for thyrotropin-releasing hormone (TRH). Upon ligand binding, this G-protein-coupled receptor triggers activation of the phosphatidylinositol (IP3)-calcium-protein kinase C (PKC) pathway.</text>
</comment>
<comment type="subcellular location">
    <subcellularLocation>
        <location evidence="2">Membrane</location>
    </subcellularLocation>
</comment>
<feature type="compositionally biased region" description="Basic and acidic residues" evidence="8">
    <location>
        <begin position="291"/>
        <end position="312"/>
    </location>
</feature>
<proteinExistence type="predicted"/>
<dbReference type="InterPro" id="IPR017452">
    <property type="entry name" value="GPCR_Rhodpsn_7TM"/>
</dbReference>
<dbReference type="Gene3D" id="1.20.1070.10">
    <property type="entry name" value="Rhodopsin 7-helix transmembrane proteins"/>
    <property type="match status" value="1"/>
</dbReference>
<feature type="compositionally biased region" description="Basic and acidic residues" evidence="8">
    <location>
        <begin position="244"/>
        <end position="254"/>
    </location>
</feature>
<evidence type="ECO:0000256" key="1">
    <source>
        <dbReference type="ARBA" id="ARBA00004100"/>
    </source>
</evidence>
<evidence type="ECO:0000313" key="12">
    <source>
        <dbReference type="Proteomes" id="UP001044222"/>
    </source>
</evidence>
<reference evidence="11" key="1">
    <citation type="submission" date="2021-01" db="EMBL/GenBank/DDBJ databases">
        <title>A chromosome-scale assembly of European eel, Anguilla anguilla.</title>
        <authorList>
            <person name="Henkel C."/>
            <person name="Jong-Raadsen S.A."/>
            <person name="Dufour S."/>
            <person name="Weltzien F.-A."/>
            <person name="Palstra A.P."/>
            <person name="Pelster B."/>
            <person name="Spaink H.P."/>
            <person name="Van Den Thillart G.E."/>
            <person name="Jansen H."/>
            <person name="Zahm M."/>
            <person name="Klopp C."/>
            <person name="Cedric C."/>
            <person name="Louis A."/>
            <person name="Berthelot C."/>
            <person name="Parey E."/>
            <person name="Roest Crollius H."/>
            <person name="Montfort J."/>
            <person name="Robinson-Rechavi M."/>
            <person name="Bucao C."/>
            <person name="Bouchez O."/>
            <person name="Gislard M."/>
            <person name="Lluch J."/>
            <person name="Milhes M."/>
            <person name="Lampietro C."/>
            <person name="Lopez Roques C."/>
            <person name="Donnadieu C."/>
            <person name="Braasch I."/>
            <person name="Desvignes T."/>
            <person name="Postlethwait J."/>
            <person name="Bobe J."/>
            <person name="Guiguen Y."/>
            <person name="Dirks R."/>
        </authorList>
    </citation>
    <scope>NUCLEOTIDE SEQUENCE</scope>
    <source>
        <strain evidence="11">Tag_6206</strain>
        <tissue evidence="11">Liver</tissue>
    </source>
</reference>
<evidence type="ECO:0000256" key="6">
    <source>
        <dbReference type="ARBA" id="ARBA00023136"/>
    </source>
</evidence>
<dbReference type="InterPro" id="IPR000276">
    <property type="entry name" value="GPCR_Rhodpsn"/>
</dbReference>
<evidence type="ECO:0000256" key="5">
    <source>
        <dbReference type="ARBA" id="ARBA00022989"/>
    </source>
</evidence>
<keyword evidence="6 9" id="KW-0472">Membrane</keyword>
<feature type="domain" description="G-protein coupled receptors family 1 profile" evidence="10">
    <location>
        <begin position="1"/>
        <end position="190"/>
    </location>
</feature>
<evidence type="ECO:0000256" key="2">
    <source>
        <dbReference type="ARBA" id="ARBA00004370"/>
    </source>
</evidence>
<dbReference type="PANTHER" id="PTHR46061:SF5">
    <property type="entry name" value="THYROTROPIN-RELEASING HORMONE RECEPTOR"/>
    <property type="match status" value="1"/>
</dbReference>
<feature type="region of interest" description="Disordered" evidence="8">
    <location>
        <begin position="111"/>
        <end position="130"/>
    </location>
</feature>
<feature type="transmembrane region" description="Helical" evidence="9">
    <location>
        <begin position="18"/>
        <end position="37"/>
    </location>
</feature>
<dbReference type="InterPro" id="IPR002120">
    <property type="entry name" value="TRH_rcpt_1"/>
</dbReference>
<dbReference type="Proteomes" id="UP001044222">
    <property type="component" value="Chromosome 11"/>
</dbReference>
<evidence type="ECO:0000259" key="10">
    <source>
        <dbReference type="PROSITE" id="PS50262"/>
    </source>
</evidence>
<dbReference type="PANTHER" id="PTHR46061">
    <property type="entry name" value="THYROTROPIN-RELEASING HORMONE RECEPTOR"/>
    <property type="match status" value="1"/>
</dbReference>
<dbReference type="EMBL" id="JAFIRN010000011">
    <property type="protein sequence ID" value="KAG5839821.1"/>
    <property type="molecule type" value="Genomic_DNA"/>
</dbReference>
<feature type="transmembrane region" description="Helical" evidence="9">
    <location>
        <begin position="170"/>
        <end position="193"/>
    </location>
</feature>
<feature type="transmembrane region" description="Helical" evidence="9">
    <location>
        <begin position="134"/>
        <end position="150"/>
    </location>
</feature>
<evidence type="ECO:0000256" key="4">
    <source>
        <dbReference type="ARBA" id="ARBA00022692"/>
    </source>
</evidence>
<dbReference type="Pfam" id="PF00001">
    <property type="entry name" value="7tm_1"/>
    <property type="match status" value="1"/>
</dbReference>
<keyword evidence="5 9" id="KW-1133">Transmembrane helix</keyword>
<gene>
    <name evidence="11" type="ORF">ANANG_G00209070</name>
</gene>
<comment type="caution">
    <text evidence="11">The sequence shown here is derived from an EMBL/GenBank/DDBJ whole genome shotgun (WGS) entry which is preliminary data.</text>
</comment>
<dbReference type="GO" id="GO:0004997">
    <property type="term" value="F:thyrotropin-releasing hormone receptor activity"/>
    <property type="evidence" value="ECO:0007669"/>
    <property type="project" value="InterPro"/>
</dbReference>
<evidence type="ECO:0000256" key="3">
    <source>
        <dbReference type="ARBA" id="ARBA00018873"/>
    </source>
</evidence>
<protein>
    <recommendedName>
        <fullName evidence="3">Thyrotropin-releasing hormone receptor</fullName>
    </recommendedName>
    <alternativeName>
        <fullName evidence="7">Thyroliberin receptor</fullName>
    </alternativeName>
</protein>
<dbReference type="GO" id="GO:0007200">
    <property type="term" value="P:phospholipase C-activating G protein-coupled receptor signaling pathway"/>
    <property type="evidence" value="ECO:0007669"/>
    <property type="project" value="TreeGrafter"/>
</dbReference>
<keyword evidence="12" id="KW-1185">Reference proteome</keyword>
<dbReference type="AlphaFoldDB" id="A0A9D3LZF4"/>
<dbReference type="PRINTS" id="PR00237">
    <property type="entry name" value="GPCRRHODOPSN"/>
</dbReference>
<dbReference type="PRINTS" id="PR00751">
    <property type="entry name" value="THYROLIBRINR"/>
</dbReference>
<accession>A0A9D3LZF4</accession>
<evidence type="ECO:0000256" key="8">
    <source>
        <dbReference type="SAM" id="MobiDB-lite"/>
    </source>
</evidence>